<dbReference type="PANTHER" id="PTHR46825:SF12">
    <property type="entry name" value="PENICILLIN-BINDING PROTEIN 4"/>
    <property type="match status" value="1"/>
</dbReference>
<dbReference type="Gene3D" id="3.40.710.10">
    <property type="entry name" value="DD-peptidase/beta-lactamase superfamily"/>
    <property type="match status" value="1"/>
</dbReference>
<dbReference type="InterPro" id="IPR050491">
    <property type="entry name" value="AmpC-like"/>
</dbReference>
<dbReference type="InterPro" id="IPR012338">
    <property type="entry name" value="Beta-lactam/transpept-like"/>
</dbReference>
<sequence length="604" mass="67419">MKSSFLLPLFLIASLSNQHLFAQSGNDTKVMIKKVESGLVPVLRFAGDSVWTMESRMKHYGVPGLTIAVIKNSKISYVKSYGIMDKTSKQPVTDQTLFQAASISKPVSAYAALKLVEQGRINPEENVNLYLKTWKLPDNEFTSTKKVNLKHLLSHSGGLTVGGFGGYTPGDSIPTLVQILNGEKPANSPEIRVDKVPGGSLRYAGGGYCVMQQMMIDLEGKPYPQIMNELVLAPLDMKNSTYNQPLTAEQLKFAATGYLPNNTEVPGKRHIYPEMAPAGLWTTATDLAKFIIDLQATLKGESQKVISQNMAKQMVNPFLEPFEGLGIFLEKRNETQYFNHGGWNEGFSSFIIGNTKNGDGVVILTNGNQPPLINEVMRAVAVTYNWPDYQFPIYKKLALNAMDRKKLVGRYRTDTYGQTKVYEQQGKLFIQNNIEEPTELFKVATDTYVMQGWERKLKFLVNPADQKTYMVFSMLNEPARYENPKLSKEEHTPYGLINEGRFEEGLAAFKKGKIDHPNHGMLNESYINGQGYQLLNAKAYKKAIDIFRLNTMLYPESGNAYDSLGEAYLANGDKSLAKENYQKALKLNPGNVNAAKILKSLTAE</sequence>
<evidence type="ECO:0000256" key="3">
    <source>
        <dbReference type="PROSITE-ProRule" id="PRU00339"/>
    </source>
</evidence>
<feature type="chain" id="PRO_5046696667" evidence="4">
    <location>
        <begin position="23"/>
        <end position="604"/>
    </location>
</feature>
<dbReference type="InterPro" id="IPR013105">
    <property type="entry name" value="TPR_2"/>
</dbReference>
<evidence type="ECO:0000259" key="5">
    <source>
        <dbReference type="Pfam" id="PF00144"/>
    </source>
</evidence>
<comment type="caution">
    <text evidence="6">The sequence shown here is derived from an EMBL/GenBank/DDBJ whole genome shotgun (WGS) entry which is preliminary data.</text>
</comment>
<dbReference type="Gene3D" id="1.25.40.10">
    <property type="entry name" value="Tetratricopeptide repeat domain"/>
    <property type="match status" value="1"/>
</dbReference>
<dbReference type="PROSITE" id="PS50005">
    <property type="entry name" value="TPR"/>
    <property type="match status" value="1"/>
</dbReference>
<keyword evidence="2 3" id="KW-0802">TPR repeat</keyword>
<evidence type="ECO:0000313" key="6">
    <source>
        <dbReference type="EMBL" id="MBB2148131.1"/>
    </source>
</evidence>
<name>A0ABR6ESA0_9SPHI</name>
<dbReference type="Proteomes" id="UP000636110">
    <property type="component" value="Unassembled WGS sequence"/>
</dbReference>
<evidence type="ECO:0000256" key="1">
    <source>
        <dbReference type="ARBA" id="ARBA00022737"/>
    </source>
</evidence>
<feature type="repeat" description="TPR" evidence="3">
    <location>
        <begin position="558"/>
        <end position="591"/>
    </location>
</feature>
<dbReference type="Pfam" id="PF00144">
    <property type="entry name" value="Beta-lactamase"/>
    <property type="match status" value="1"/>
</dbReference>
<dbReference type="InterPro" id="IPR019734">
    <property type="entry name" value="TPR_rpt"/>
</dbReference>
<dbReference type="Pfam" id="PF07719">
    <property type="entry name" value="TPR_2"/>
    <property type="match status" value="1"/>
</dbReference>
<proteinExistence type="predicted"/>
<evidence type="ECO:0000313" key="7">
    <source>
        <dbReference type="Proteomes" id="UP000636110"/>
    </source>
</evidence>
<feature type="signal peptide" evidence="4">
    <location>
        <begin position="1"/>
        <end position="22"/>
    </location>
</feature>
<dbReference type="GO" id="GO:0016787">
    <property type="term" value="F:hydrolase activity"/>
    <property type="evidence" value="ECO:0007669"/>
    <property type="project" value="UniProtKB-KW"/>
</dbReference>
<dbReference type="SMART" id="SM00028">
    <property type="entry name" value="TPR"/>
    <property type="match status" value="2"/>
</dbReference>
<dbReference type="InterPro" id="IPR011990">
    <property type="entry name" value="TPR-like_helical_dom_sf"/>
</dbReference>
<keyword evidence="4" id="KW-0732">Signal</keyword>
<dbReference type="InterPro" id="IPR001466">
    <property type="entry name" value="Beta-lactam-related"/>
</dbReference>
<dbReference type="PROSITE" id="PS50293">
    <property type="entry name" value="TPR_REGION"/>
    <property type="match status" value="1"/>
</dbReference>
<gene>
    <name evidence="6" type="ORF">GM920_04310</name>
</gene>
<protein>
    <submittedName>
        <fullName evidence="6">Serine hydrolase</fullName>
    </submittedName>
</protein>
<organism evidence="6 7">
    <name type="scientific">Pedobacter gandavensis</name>
    <dbReference type="NCBI Taxonomy" id="2679963"/>
    <lineage>
        <taxon>Bacteria</taxon>
        <taxon>Pseudomonadati</taxon>
        <taxon>Bacteroidota</taxon>
        <taxon>Sphingobacteriia</taxon>
        <taxon>Sphingobacteriales</taxon>
        <taxon>Sphingobacteriaceae</taxon>
        <taxon>Pedobacter</taxon>
    </lineage>
</organism>
<keyword evidence="6" id="KW-0378">Hydrolase</keyword>
<dbReference type="SUPFAM" id="SSF48452">
    <property type="entry name" value="TPR-like"/>
    <property type="match status" value="1"/>
</dbReference>
<dbReference type="RefSeq" id="WP_182953750.1">
    <property type="nucleotide sequence ID" value="NZ_WNXC01000001.1"/>
</dbReference>
<dbReference type="EMBL" id="WNXC01000001">
    <property type="protein sequence ID" value="MBB2148131.1"/>
    <property type="molecule type" value="Genomic_DNA"/>
</dbReference>
<evidence type="ECO:0000256" key="4">
    <source>
        <dbReference type="SAM" id="SignalP"/>
    </source>
</evidence>
<keyword evidence="7" id="KW-1185">Reference proteome</keyword>
<accession>A0ABR6ESA0</accession>
<dbReference type="PANTHER" id="PTHR46825">
    <property type="entry name" value="D-ALANYL-D-ALANINE-CARBOXYPEPTIDASE/ENDOPEPTIDASE AMPH"/>
    <property type="match status" value="1"/>
</dbReference>
<evidence type="ECO:0000256" key="2">
    <source>
        <dbReference type="ARBA" id="ARBA00022803"/>
    </source>
</evidence>
<dbReference type="SUPFAM" id="SSF56601">
    <property type="entry name" value="beta-lactamase/transpeptidase-like"/>
    <property type="match status" value="1"/>
</dbReference>
<keyword evidence="1" id="KW-0677">Repeat</keyword>
<feature type="domain" description="Beta-lactamase-related" evidence="5">
    <location>
        <begin position="53"/>
        <end position="371"/>
    </location>
</feature>
<reference evidence="6 7" key="1">
    <citation type="submission" date="2019-11" db="EMBL/GenBank/DDBJ databases">
        <title>Description of Pedobacter sp. LMG 31462T.</title>
        <authorList>
            <person name="Carlier A."/>
            <person name="Qi S."/>
            <person name="Vandamme P."/>
        </authorList>
    </citation>
    <scope>NUCLEOTIDE SEQUENCE [LARGE SCALE GENOMIC DNA]</scope>
    <source>
        <strain evidence="6 7">LMG 31462</strain>
    </source>
</reference>